<gene>
    <name evidence="2" type="ORF">ACMD2_12607</name>
</gene>
<name>A0A199UWV6_ANACO</name>
<sequence>MNKGLLRGLHVTKQGKKLRKKQKAEQRNARKNKQRLSVLPNKQGPSANARKPLRLSLLTLSLQLTKERAVGSIESKEFVKGDSLKAKKLRMTLSRRRRAKANTGGRPRLSYFNTLCVEAMIVNHDRIYGSIGLYIPFSLDFRENFFRYLFSGTA</sequence>
<dbReference type="EMBL" id="LSRQ01004477">
    <property type="protein sequence ID" value="OAY69254.1"/>
    <property type="molecule type" value="Genomic_DNA"/>
</dbReference>
<dbReference type="Proteomes" id="UP000092600">
    <property type="component" value="Unassembled WGS sequence"/>
</dbReference>
<protein>
    <submittedName>
        <fullName evidence="2">Uncharacterized protein</fullName>
    </submittedName>
</protein>
<evidence type="ECO:0000256" key="1">
    <source>
        <dbReference type="SAM" id="MobiDB-lite"/>
    </source>
</evidence>
<comment type="caution">
    <text evidence="2">The sequence shown here is derived from an EMBL/GenBank/DDBJ whole genome shotgun (WGS) entry which is preliminary data.</text>
</comment>
<accession>A0A199UWV6</accession>
<feature type="region of interest" description="Disordered" evidence="1">
    <location>
        <begin position="13"/>
        <end position="50"/>
    </location>
</feature>
<reference evidence="2 3" key="1">
    <citation type="journal article" date="2016" name="DNA Res.">
        <title>The draft genome of MD-2 pineapple using hybrid error correction of long reads.</title>
        <authorList>
            <person name="Redwan R.M."/>
            <person name="Saidin A."/>
            <person name="Kumar S.V."/>
        </authorList>
    </citation>
    <scope>NUCLEOTIDE SEQUENCE [LARGE SCALE GENOMIC DNA]</scope>
    <source>
        <strain evidence="3">cv. MD2</strain>
        <tissue evidence="2">Leaf</tissue>
    </source>
</reference>
<evidence type="ECO:0000313" key="2">
    <source>
        <dbReference type="EMBL" id="OAY69254.1"/>
    </source>
</evidence>
<evidence type="ECO:0000313" key="3">
    <source>
        <dbReference type="Proteomes" id="UP000092600"/>
    </source>
</evidence>
<organism evidence="2 3">
    <name type="scientific">Ananas comosus</name>
    <name type="common">Pineapple</name>
    <name type="synonym">Ananas ananas</name>
    <dbReference type="NCBI Taxonomy" id="4615"/>
    <lineage>
        <taxon>Eukaryota</taxon>
        <taxon>Viridiplantae</taxon>
        <taxon>Streptophyta</taxon>
        <taxon>Embryophyta</taxon>
        <taxon>Tracheophyta</taxon>
        <taxon>Spermatophyta</taxon>
        <taxon>Magnoliopsida</taxon>
        <taxon>Liliopsida</taxon>
        <taxon>Poales</taxon>
        <taxon>Bromeliaceae</taxon>
        <taxon>Bromelioideae</taxon>
        <taxon>Ananas</taxon>
    </lineage>
</organism>
<dbReference type="AlphaFoldDB" id="A0A199UWV6"/>
<proteinExistence type="predicted"/>
<feature type="compositionally biased region" description="Basic residues" evidence="1">
    <location>
        <begin position="13"/>
        <end position="22"/>
    </location>
</feature>